<dbReference type="PANTHER" id="PTHR33418:SF1">
    <property type="entry name" value="HELICASE-ASSOCIATED DOMAIN-CONTAINING PROTEIN"/>
    <property type="match status" value="1"/>
</dbReference>
<accession>A0A6U2WQ64</accession>
<gene>
    <name evidence="3" type="ORF">APAL1065_LOCUS433</name>
    <name evidence="4" type="ORF">APAL1065_LOCUS434</name>
</gene>
<sequence length="464" mass="52204">MEPILAKALEGTFPYNPLAKKRAASSTDADEKPTWEGYYERLRQFKVENGHCLVRLPTEPDADPEYVKFANWVKNQRYLLSKKMEDGELTQLLADRVARLNDLNFNWSGEAKYGEGLGYIEKNPRSAFTNFAHAAARNSDAIVGPTNHVKWETMFRKLCEFKEKHGHTTVTETQDKKLTDWVRNQKYFLGKKVNDEERPLSPITTDRVQRLDDIGFVWRKHAPKGKPQKLLGAVRSPARAAPVSLQNRQHGASLENALVGQVLGALDKMGALNNLGGGAGGDGKKPAALRDIQAALSGGAKAKKRVKLERKLEMVSQQLDDSEKNVVRFQGVNDDAMADQAKTRMVGLYHKKVEVEQAILAVEDEDEDELPPPQKTGGRKRRKVPTVPQKSEAVKKREKLDRKLEVITRQLAESEKNVTRFQGINDETMVEHAKARMALLYGQKVDIENDLMDVEEDDDDALVI</sequence>
<dbReference type="AlphaFoldDB" id="A0A6U2WQ64"/>
<protein>
    <recommendedName>
        <fullName evidence="2">Helicase-associated domain-containing protein</fullName>
    </recommendedName>
</protein>
<reference evidence="4" key="1">
    <citation type="submission" date="2021-01" db="EMBL/GenBank/DDBJ databases">
        <authorList>
            <person name="Corre E."/>
            <person name="Pelletier E."/>
            <person name="Niang G."/>
            <person name="Scheremetjew M."/>
            <person name="Finn R."/>
            <person name="Kale V."/>
            <person name="Holt S."/>
            <person name="Cochrane G."/>
            <person name="Meng A."/>
            <person name="Brown T."/>
            <person name="Cohen L."/>
        </authorList>
    </citation>
    <scope>NUCLEOTIDE SEQUENCE</scope>
    <source>
        <strain evidence="4">CCMP125</strain>
    </source>
</reference>
<dbReference type="InterPro" id="IPR005114">
    <property type="entry name" value="Helicase_assoc"/>
</dbReference>
<dbReference type="Gene3D" id="6.10.140.530">
    <property type="match status" value="2"/>
</dbReference>
<proteinExistence type="predicted"/>
<dbReference type="PANTHER" id="PTHR33418">
    <property type="entry name" value="HELICASE-ASSOCIATED"/>
    <property type="match status" value="1"/>
</dbReference>
<dbReference type="EMBL" id="HBHT01000697">
    <property type="protein sequence ID" value="CAD9940179.1"/>
    <property type="molecule type" value="Transcribed_RNA"/>
</dbReference>
<name>A0A6U2WQ64_9STRA</name>
<evidence type="ECO:0000313" key="4">
    <source>
        <dbReference type="EMBL" id="CAD9940183.1"/>
    </source>
</evidence>
<feature type="domain" description="Helicase-associated" evidence="2">
    <location>
        <begin position="34"/>
        <end position="105"/>
    </location>
</feature>
<feature type="region of interest" description="Disordered" evidence="1">
    <location>
        <begin position="363"/>
        <end position="395"/>
    </location>
</feature>
<evidence type="ECO:0000313" key="3">
    <source>
        <dbReference type="EMBL" id="CAD9940179.1"/>
    </source>
</evidence>
<evidence type="ECO:0000256" key="1">
    <source>
        <dbReference type="SAM" id="MobiDB-lite"/>
    </source>
</evidence>
<organism evidence="4">
    <name type="scientific">Entomoneis paludosa</name>
    <dbReference type="NCBI Taxonomy" id="265537"/>
    <lineage>
        <taxon>Eukaryota</taxon>
        <taxon>Sar</taxon>
        <taxon>Stramenopiles</taxon>
        <taxon>Ochrophyta</taxon>
        <taxon>Bacillariophyta</taxon>
        <taxon>Bacillariophyceae</taxon>
        <taxon>Bacillariophycidae</taxon>
        <taxon>Entomoneidaceae</taxon>
        <taxon>Entomoneis</taxon>
    </lineage>
</organism>
<feature type="domain" description="Helicase-associated" evidence="2">
    <location>
        <begin position="149"/>
        <end position="216"/>
    </location>
</feature>
<dbReference type="EMBL" id="HBHT01000698">
    <property type="protein sequence ID" value="CAD9940183.1"/>
    <property type="molecule type" value="Transcribed_RNA"/>
</dbReference>
<dbReference type="Pfam" id="PF03457">
    <property type="entry name" value="HA"/>
    <property type="match status" value="2"/>
</dbReference>
<evidence type="ECO:0000259" key="2">
    <source>
        <dbReference type="Pfam" id="PF03457"/>
    </source>
</evidence>